<evidence type="ECO:0000256" key="1">
    <source>
        <dbReference type="SAM" id="MobiDB-lite"/>
    </source>
</evidence>
<comment type="caution">
    <text evidence="2">The sequence shown here is derived from an EMBL/GenBank/DDBJ whole genome shotgun (WGS) entry which is preliminary data.</text>
</comment>
<accession>A0ABT2NQC6</accession>
<dbReference type="EMBL" id="JAOCQF010000003">
    <property type="protein sequence ID" value="MCT8330900.1"/>
    <property type="molecule type" value="Genomic_DNA"/>
</dbReference>
<name>A0ABT2NQC6_9RHOB</name>
<reference evidence="3" key="1">
    <citation type="submission" date="2023-07" db="EMBL/GenBank/DDBJ databases">
        <title>Defluviimonas sediminis sp. nov., isolated from mangrove sediment.</title>
        <authorList>
            <person name="Liu L."/>
            <person name="Li J."/>
            <person name="Huang Y."/>
            <person name="Pan J."/>
            <person name="Li M."/>
        </authorList>
    </citation>
    <scope>NUCLEOTIDE SEQUENCE [LARGE SCALE GENOMIC DNA]</scope>
    <source>
        <strain evidence="3">FT324</strain>
    </source>
</reference>
<feature type="region of interest" description="Disordered" evidence="1">
    <location>
        <begin position="1"/>
        <end position="22"/>
    </location>
</feature>
<dbReference type="Proteomes" id="UP001205601">
    <property type="component" value="Unassembled WGS sequence"/>
</dbReference>
<feature type="compositionally biased region" description="Low complexity" evidence="1">
    <location>
        <begin position="1"/>
        <end position="10"/>
    </location>
</feature>
<proteinExistence type="predicted"/>
<dbReference type="RefSeq" id="WP_261496798.1">
    <property type="nucleotide sequence ID" value="NZ_JAOCQF010000003.1"/>
</dbReference>
<evidence type="ECO:0008006" key="4">
    <source>
        <dbReference type="Google" id="ProtNLM"/>
    </source>
</evidence>
<gene>
    <name evidence="2" type="ORF">N5I32_15380</name>
</gene>
<evidence type="ECO:0000313" key="2">
    <source>
        <dbReference type="EMBL" id="MCT8330900.1"/>
    </source>
</evidence>
<sequence>MPLPTAASAPPSLPPQESKAYAGRNTAYEYGADGARLKKIETDPVTGA</sequence>
<organism evidence="2 3">
    <name type="scientific">Albidovulum sediminis</name>
    <dbReference type="NCBI Taxonomy" id="3066345"/>
    <lineage>
        <taxon>Bacteria</taxon>
        <taxon>Pseudomonadati</taxon>
        <taxon>Pseudomonadota</taxon>
        <taxon>Alphaproteobacteria</taxon>
        <taxon>Rhodobacterales</taxon>
        <taxon>Paracoccaceae</taxon>
        <taxon>Albidovulum</taxon>
    </lineage>
</organism>
<keyword evidence="3" id="KW-1185">Reference proteome</keyword>
<protein>
    <recommendedName>
        <fullName evidence="4">YD repeat-containing protein</fullName>
    </recommendedName>
</protein>
<evidence type="ECO:0000313" key="3">
    <source>
        <dbReference type="Proteomes" id="UP001205601"/>
    </source>
</evidence>